<sequence>MTEVGAGVHVWPRTWEMLKRLGLEESLTKLLATPPKNEPTIIFQFRKADQPGGVLLKEWISNDAAVRFHRAELQKALVDSLEGRCRFHLSCRLQSYEETNEQVRLRFENGLIAECNLLIGADGIKSVVRKEMLQKSGRLKGDEGSIEPIWSGEIAYRGLIPLERLKQVMPNHRATKLPMMHMVVYPITQESVVNVVGSVRLADEGALWAGPQVTEVPKEEFEQRFTGWEEEVQALIKCIDKPTRWALFAIRPLSCYAHQRVILLGDSAHAMTPHLGAGAGQAIEDGYVLADILSKYSLDLEGSLKEITTHYDRIRRPFGNWVLRESYIQGMRSELTAPGLEGLKEGDAKPPMEKLYELLETMVRTWDWAWDTSVASQHTKAIAKL</sequence>
<reference evidence="1 2" key="1">
    <citation type="journal article" date="2019" name="Nat. Ecol. Evol.">
        <title>Megaphylogeny resolves global patterns of mushroom evolution.</title>
        <authorList>
            <person name="Varga T."/>
            <person name="Krizsan K."/>
            <person name="Foldi C."/>
            <person name="Dima B."/>
            <person name="Sanchez-Garcia M."/>
            <person name="Sanchez-Ramirez S."/>
            <person name="Szollosi G.J."/>
            <person name="Szarkandi J.G."/>
            <person name="Papp V."/>
            <person name="Albert L."/>
            <person name="Andreopoulos W."/>
            <person name="Angelini C."/>
            <person name="Antonin V."/>
            <person name="Barry K.W."/>
            <person name="Bougher N.L."/>
            <person name="Buchanan P."/>
            <person name="Buyck B."/>
            <person name="Bense V."/>
            <person name="Catcheside P."/>
            <person name="Chovatia M."/>
            <person name="Cooper J."/>
            <person name="Damon W."/>
            <person name="Desjardin D."/>
            <person name="Finy P."/>
            <person name="Geml J."/>
            <person name="Haridas S."/>
            <person name="Hughes K."/>
            <person name="Justo A."/>
            <person name="Karasinski D."/>
            <person name="Kautmanova I."/>
            <person name="Kiss B."/>
            <person name="Kocsube S."/>
            <person name="Kotiranta H."/>
            <person name="LaButti K.M."/>
            <person name="Lechner B.E."/>
            <person name="Liimatainen K."/>
            <person name="Lipzen A."/>
            <person name="Lukacs Z."/>
            <person name="Mihaltcheva S."/>
            <person name="Morgado L.N."/>
            <person name="Niskanen T."/>
            <person name="Noordeloos M.E."/>
            <person name="Ohm R.A."/>
            <person name="Ortiz-Santana B."/>
            <person name="Ovrebo C."/>
            <person name="Racz N."/>
            <person name="Riley R."/>
            <person name="Savchenko A."/>
            <person name="Shiryaev A."/>
            <person name="Soop K."/>
            <person name="Spirin V."/>
            <person name="Szebenyi C."/>
            <person name="Tomsovsky M."/>
            <person name="Tulloss R.E."/>
            <person name="Uehling J."/>
            <person name="Grigoriev I.V."/>
            <person name="Vagvolgyi C."/>
            <person name="Papp T."/>
            <person name="Martin F.M."/>
            <person name="Miettinen O."/>
            <person name="Hibbett D.S."/>
            <person name="Nagy L.G."/>
        </authorList>
    </citation>
    <scope>NUCLEOTIDE SEQUENCE [LARGE SCALE GENOMIC DNA]</scope>
    <source>
        <strain evidence="1 2">NL-1719</strain>
    </source>
</reference>
<accession>A0ACD3AXJ1</accession>
<evidence type="ECO:0000313" key="1">
    <source>
        <dbReference type="EMBL" id="TFK70265.1"/>
    </source>
</evidence>
<evidence type="ECO:0000313" key="2">
    <source>
        <dbReference type="Proteomes" id="UP000308600"/>
    </source>
</evidence>
<keyword evidence="2" id="KW-1185">Reference proteome</keyword>
<dbReference type="Proteomes" id="UP000308600">
    <property type="component" value="Unassembled WGS sequence"/>
</dbReference>
<organism evidence="1 2">
    <name type="scientific">Pluteus cervinus</name>
    <dbReference type="NCBI Taxonomy" id="181527"/>
    <lineage>
        <taxon>Eukaryota</taxon>
        <taxon>Fungi</taxon>
        <taxon>Dikarya</taxon>
        <taxon>Basidiomycota</taxon>
        <taxon>Agaricomycotina</taxon>
        <taxon>Agaricomycetes</taxon>
        <taxon>Agaricomycetidae</taxon>
        <taxon>Agaricales</taxon>
        <taxon>Pluteineae</taxon>
        <taxon>Pluteaceae</taxon>
        <taxon>Pluteus</taxon>
    </lineage>
</organism>
<protein>
    <submittedName>
        <fullName evidence="1">Salicylate hydroxylase</fullName>
    </submittedName>
</protein>
<dbReference type="EMBL" id="ML208316">
    <property type="protein sequence ID" value="TFK70265.1"/>
    <property type="molecule type" value="Genomic_DNA"/>
</dbReference>
<name>A0ACD3AXJ1_9AGAR</name>
<gene>
    <name evidence="1" type="ORF">BDN72DRAFT_870425</name>
</gene>
<proteinExistence type="predicted"/>